<reference evidence="2 3" key="1">
    <citation type="journal article" date="2018" name="Proc. Natl. Acad. Sci. U.S.A.">
        <title>Draft genome sequence of Camellia sinensis var. sinensis provides insights into the evolution of the tea genome and tea quality.</title>
        <authorList>
            <person name="Wei C."/>
            <person name="Yang H."/>
            <person name="Wang S."/>
            <person name="Zhao J."/>
            <person name="Liu C."/>
            <person name="Gao L."/>
            <person name="Xia E."/>
            <person name="Lu Y."/>
            <person name="Tai Y."/>
            <person name="She G."/>
            <person name="Sun J."/>
            <person name="Cao H."/>
            <person name="Tong W."/>
            <person name="Gao Q."/>
            <person name="Li Y."/>
            <person name="Deng W."/>
            <person name="Jiang X."/>
            <person name="Wang W."/>
            <person name="Chen Q."/>
            <person name="Zhang S."/>
            <person name="Li H."/>
            <person name="Wu J."/>
            <person name="Wang P."/>
            <person name="Li P."/>
            <person name="Shi C."/>
            <person name="Zheng F."/>
            <person name="Jian J."/>
            <person name="Huang B."/>
            <person name="Shan D."/>
            <person name="Shi M."/>
            <person name="Fang C."/>
            <person name="Yue Y."/>
            <person name="Li F."/>
            <person name="Li D."/>
            <person name="Wei S."/>
            <person name="Han B."/>
            <person name="Jiang C."/>
            <person name="Yin Y."/>
            <person name="Xia T."/>
            <person name="Zhang Z."/>
            <person name="Bennetzen J.L."/>
            <person name="Zhao S."/>
            <person name="Wan X."/>
        </authorList>
    </citation>
    <scope>NUCLEOTIDE SEQUENCE [LARGE SCALE GENOMIC DNA]</scope>
    <source>
        <strain evidence="3">cv. Shuchazao</strain>
        <tissue evidence="2">Leaf</tissue>
    </source>
</reference>
<accession>A0A4S4EAC9</accession>
<evidence type="ECO:0000313" key="3">
    <source>
        <dbReference type="Proteomes" id="UP000306102"/>
    </source>
</evidence>
<feature type="compositionally biased region" description="Basic and acidic residues" evidence="1">
    <location>
        <begin position="72"/>
        <end position="84"/>
    </location>
</feature>
<feature type="compositionally biased region" description="Low complexity" evidence="1">
    <location>
        <begin position="33"/>
        <end position="43"/>
    </location>
</feature>
<sequence>MSVSEPRPATGSEFASDSLMSELVPNIAPPSSIPILPSSPLTSNAVITQPPPLPLPPLENHTLTIQITPKQHPPDFEHERELQQHKRQLQQRSHGAAGSANIQDNAQCGGIISQTRERSNSPSKHRLVDRRNPPEHKTQMVERERKASSGNSDASPASIYTD</sequence>
<feature type="compositionally biased region" description="Basic and acidic residues" evidence="1">
    <location>
        <begin position="129"/>
        <end position="147"/>
    </location>
</feature>
<proteinExistence type="predicted"/>
<organism evidence="2 3">
    <name type="scientific">Camellia sinensis var. sinensis</name>
    <name type="common">China tea</name>
    <dbReference type="NCBI Taxonomy" id="542762"/>
    <lineage>
        <taxon>Eukaryota</taxon>
        <taxon>Viridiplantae</taxon>
        <taxon>Streptophyta</taxon>
        <taxon>Embryophyta</taxon>
        <taxon>Tracheophyta</taxon>
        <taxon>Spermatophyta</taxon>
        <taxon>Magnoliopsida</taxon>
        <taxon>eudicotyledons</taxon>
        <taxon>Gunneridae</taxon>
        <taxon>Pentapetalae</taxon>
        <taxon>asterids</taxon>
        <taxon>Ericales</taxon>
        <taxon>Theaceae</taxon>
        <taxon>Camellia</taxon>
    </lineage>
</organism>
<evidence type="ECO:0000256" key="1">
    <source>
        <dbReference type="SAM" id="MobiDB-lite"/>
    </source>
</evidence>
<name>A0A4S4EAC9_CAMSN</name>
<dbReference type="Proteomes" id="UP000306102">
    <property type="component" value="Unassembled WGS sequence"/>
</dbReference>
<comment type="caution">
    <text evidence="2">The sequence shown here is derived from an EMBL/GenBank/DDBJ whole genome shotgun (WGS) entry which is preliminary data.</text>
</comment>
<protein>
    <submittedName>
        <fullName evidence="2">Uncharacterized protein</fullName>
    </submittedName>
</protein>
<feature type="compositionally biased region" description="Polar residues" evidence="1">
    <location>
        <begin position="148"/>
        <end position="162"/>
    </location>
</feature>
<evidence type="ECO:0000313" key="2">
    <source>
        <dbReference type="EMBL" id="THG12505.1"/>
    </source>
</evidence>
<dbReference type="AlphaFoldDB" id="A0A4S4EAC9"/>
<feature type="region of interest" description="Disordered" evidence="1">
    <location>
        <begin position="24"/>
        <end position="162"/>
    </location>
</feature>
<gene>
    <name evidence="2" type="ORF">TEA_012280</name>
</gene>
<keyword evidence="3" id="KW-1185">Reference proteome</keyword>
<dbReference type="EMBL" id="SDRB02006523">
    <property type="protein sequence ID" value="THG12505.1"/>
    <property type="molecule type" value="Genomic_DNA"/>
</dbReference>